<dbReference type="EMBL" id="LLYA01000135">
    <property type="protein sequence ID" value="KRR25935.1"/>
    <property type="molecule type" value="Genomic_DNA"/>
</dbReference>
<dbReference type="OrthoDB" id="8020873at2"/>
<evidence type="ECO:0000313" key="2">
    <source>
        <dbReference type="Proteomes" id="UP000052023"/>
    </source>
</evidence>
<evidence type="ECO:0000313" key="1">
    <source>
        <dbReference type="EMBL" id="KRR25935.1"/>
    </source>
</evidence>
<proteinExistence type="predicted"/>
<gene>
    <name evidence="1" type="ORF">CQ13_23205</name>
</gene>
<dbReference type="RefSeq" id="WP_057843820.1">
    <property type="nucleotide sequence ID" value="NZ_LLYA01000135.1"/>
</dbReference>
<reference evidence="1 2" key="1">
    <citation type="submission" date="2014-03" db="EMBL/GenBank/DDBJ databases">
        <title>Bradyrhizobium valentinum sp. nov., isolated from effective nodules of Lupinus mariae-josephae, a lupine endemic of basic-lime soils in Eastern Spain.</title>
        <authorList>
            <person name="Duran D."/>
            <person name="Rey L."/>
            <person name="Navarro A."/>
            <person name="Busquets A."/>
            <person name="Imperial J."/>
            <person name="Ruiz-Argueso T."/>
        </authorList>
    </citation>
    <scope>NUCLEOTIDE SEQUENCE [LARGE SCALE GENOMIC DNA]</scope>
    <source>
        <strain evidence="1 2">Ro19</strain>
    </source>
</reference>
<sequence>MTDRHRIANRRALETIAIEHEGQRYKIGLGREVACVDRARLGPIAEIFLNGQQVNSQIDVLASDGAILMSMLLQYGCPPHDIAHAMKRNPDGSPASPLGRAAAFLIEGPRNA</sequence>
<dbReference type="AlphaFoldDB" id="A0A0R3N6S0"/>
<name>A0A0R3N6S0_9BRAD</name>
<protein>
    <submittedName>
        <fullName evidence="1">Uncharacterized protein</fullName>
    </submittedName>
</protein>
<organism evidence="1 2">
    <name type="scientific">Bradyrhizobium retamae</name>
    <dbReference type="NCBI Taxonomy" id="1300035"/>
    <lineage>
        <taxon>Bacteria</taxon>
        <taxon>Pseudomonadati</taxon>
        <taxon>Pseudomonadota</taxon>
        <taxon>Alphaproteobacteria</taxon>
        <taxon>Hyphomicrobiales</taxon>
        <taxon>Nitrobacteraceae</taxon>
        <taxon>Bradyrhizobium</taxon>
    </lineage>
</organism>
<accession>A0A0R3N6S0</accession>
<comment type="caution">
    <text evidence="1">The sequence shown here is derived from an EMBL/GenBank/DDBJ whole genome shotgun (WGS) entry which is preliminary data.</text>
</comment>
<keyword evidence="2" id="KW-1185">Reference proteome</keyword>
<dbReference type="Proteomes" id="UP000052023">
    <property type="component" value="Unassembled WGS sequence"/>
</dbReference>